<feature type="domain" description="Nucleotidyl transferase" evidence="3">
    <location>
        <begin position="22"/>
        <end position="205"/>
    </location>
</feature>
<evidence type="ECO:0000256" key="1">
    <source>
        <dbReference type="ARBA" id="ARBA00010443"/>
    </source>
</evidence>
<dbReference type="Gene3D" id="3.90.550.10">
    <property type="entry name" value="Spore Coat Polysaccharide Biosynthesis Protein SpsA, Chain A"/>
    <property type="match status" value="1"/>
</dbReference>
<reference evidence="5 6" key="1">
    <citation type="submission" date="2014-02" db="EMBL/GenBank/DDBJ databases">
        <authorList>
            <person name="Manrique M."/>
        </authorList>
    </citation>
    <scope>NUCLEOTIDE SEQUENCE [LARGE SCALE GENOMIC DNA]</scope>
    <source>
        <strain evidence="5 6">LMG17956</strain>
    </source>
</reference>
<dbReference type="InterPro" id="IPR005835">
    <property type="entry name" value="NTP_transferase_dom"/>
</dbReference>
<dbReference type="Proteomes" id="UP000027584">
    <property type="component" value="Unassembled WGS sequence"/>
</dbReference>
<evidence type="ECO:0000256" key="2">
    <source>
        <dbReference type="ARBA" id="ARBA00023056"/>
    </source>
</evidence>
<dbReference type="SUPFAM" id="SSF53448">
    <property type="entry name" value="Nucleotide-diphospho-sugar transferases"/>
    <property type="match status" value="1"/>
</dbReference>
<comment type="similarity">
    <text evidence="1">Belongs to the bacterial/plant glucose-1-phosphate adenylyltransferase family.</text>
</comment>
<dbReference type="PANTHER" id="PTHR43523:SF6">
    <property type="entry name" value="GLYCOGEN BIOSYNTHESIS PROTEIN GLGD"/>
    <property type="match status" value="1"/>
</dbReference>
<evidence type="ECO:0000313" key="5">
    <source>
        <dbReference type="EMBL" id="CDO19117.1"/>
    </source>
</evidence>
<reference evidence="5 6" key="2">
    <citation type="submission" date="2014-05" db="EMBL/GenBank/DDBJ databases">
        <title>Genome sequence of Streptococcus gallolyticus.</title>
        <authorList>
            <person name="Del Campo R."/>
        </authorList>
    </citation>
    <scope>NUCLEOTIDE SEQUENCE [LARGE SCALE GENOMIC DNA]</scope>
    <source>
        <strain evidence="5 6">LMG17956</strain>
    </source>
</reference>
<proteinExistence type="inferred from homology"/>
<dbReference type="EMBL" id="CCBC010000217">
    <property type="protein sequence ID" value="CDO19117.1"/>
    <property type="molecule type" value="Genomic_DNA"/>
</dbReference>
<dbReference type="SUPFAM" id="SSF51161">
    <property type="entry name" value="Trimeric LpxA-like enzymes"/>
    <property type="match status" value="1"/>
</dbReference>
<dbReference type="Gene3D" id="2.160.10.10">
    <property type="entry name" value="Hexapeptide repeat proteins"/>
    <property type="match status" value="1"/>
</dbReference>
<dbReference type="InterPro" id="IPR011831">
    <property type="entry name" value="ADP-Glc_PPase"/>
</dbReference>
<sequence length="378" mass="42790">MKIDKYTAILGNAVGYHDMSTLTEKRPLANLPFDGKYRLIDFQLSNLANAGIRSIYAIFRGQNIRSVFDHVRSGREWGLNTLLSHYFLGFYNNSNDSEFADKDYYEQVLTYLKRSGSDQTVYMNCGILCNIDLEQVIHLHDVNNDRPITVVYKKMPKESISEANEILEIDETDHVVGRADVNDSLDLQKMSADIYVIDTPWLITKMEEEAQKDQPRKLRYLLRELIVSNNALAFEYTGYLSNICSVKSYYDANMDMLNTQKFYSLLYSNQKVYTKVKNEEATYFAEESNIKNSQFASGSIIKGDVEYSIVSRNCHVASGSRVIGGILFPKVTIGEGAVIENAIVDKNVVIAPGVVIRGSKENPIVIKKGLEVTEDVIQ</sequence>
<organism evidence="5 6">
    <name type="scientific">Streptococcus gallolyticus</name>
    <dbReference type="NCBI Taxonomy" id="315405"/>
    <lineage>
        <taxon>Bacteria</taxon>
        <taxon>Bacillati</taxon>
        <taxon>Bacillota</taxon>
        <taxon>Bacilli</taxon>
        <taxon>Lactobacillales</taxon>
        <taxon>Streptococcaceae</taxon>
        <taxon>Streptococcus</taxon>
    </lineage>
</organism>
<protein>
    <submittedName>
        <fullName evidence="5">Putative glucose-1-phosphate adenylyltransferase</fullName>
    </submittedName>
</protein>
<accession>A0A060RJN5</accession>
<dbReference type="NCBIfam" id="TIGR02092">
    <property type="entry name" value="glgD"/>
    <property type="match status" value="1"/>
</dbReference>
<dbReference type="GO" id="GO:0005978">
    <property type="term" value="P:glycogen biosynthetic process"/>
    <property type="evidence" value="ECO:0007669"/>
    <property type="project" value="UniProtKB-KW"/>
</dbReference>
<keyword evidence="2" id="KW-0320">Glycogen biosynthesis</keyword>
<evidence type="ECO:0000313" key="6">
    <source>
        <dbReference type="Proteomes" id="UP000027584"/>
    </source>
</evidence>
<dbReference type="Pfam" id="PF24894">
    <property type="entry name" value="Hexapep_GlmU"/>
    <property type="match status" value="1"/>
</dbReference>
<dbReference type="AlphaFoldDB" id="A0A060RJN5"/>
<dbReference type="InterPro" id="IPR011832">
    <property type="entry name" value="GlgDAde_trans"/>
</dbReference>
<dbReference type="GO" id="GO:0008878">
    <property type="term" value="F:glucose-1-phosphate adenylyltransferase activity"/>
    <property type="evidence" value="ECO:0007669"/>
    <property type="project" value="InterPro"/>
</dbReference>
<name>A0A060RJN5_9STRE</name>
<keyword evidence="5" id="KW-0548">Nucleotidyltransferase</keyword>
<gene>
    <name evidence="5" type="ORF">BN963_SGAL_02338</name>
</gene>
<keyword evidence="5" id="KW-0808">Transferase</keyword>
<evidence type="ECO:0000259" key="4">
    <source>
        <dbReference type="Pfam" id="PF24894"/>
    </source>
</evidence>
<dbReference type="InterPro" id="IPR011004">
    <property type="entry name" value="Trimer_LpxA-like_sf"/>
</dbReference>
<dbReference type="Pfam" id="PF00483">
    <property type="entry name" value="NTP_transferase"/>
    <property type="match status" value="1"/>
</dbReference>
<dbReference type="CDD" id="cd04651">
    <property type="entry name" value="LbH_G1P_AT_C"/>
    <property type="match status" value="1"/>
</dbReference>
<feature type="domain" description="Glucose-1-phosphate adenylyltransferase/Bifunctional protein GlmU-like C-terminal hexapeptide" evidence="4">
    <location>
        <begin position="286"/>
        <end position="357"/>
    </location>
</feature>
<dbReference type="InterPro" id="IPR029044">
    <property type="entry name" value="Nucleotide-diphossugar_trans"/>
</dbReference>
<dbReference type="PANTHER" id="PTHR43523">
    <property type="entry name" value="GLUCOSE-1-PHOSPHATE ADENYLYLTRANSFERASE-RELATED"/>
    <property type="match status" value="1"/>
</dbReference>
<dbReference type="InterPro" id="IPR056818">
    <property type="entry name" value="GlmU/GlgC-like_hexapep"/>
</dbReference>
<evidence type="ECO:0000259" key="3">
    <source>
        <dbReference type="Pfam" id="PF00483"/>
    </source>
</evidence>
<comment type="caution">
    <text evidence="5">The sequence shown here is derived from an EMBL/GenBank/DDBJ whole genome shotgun (WGS) entry which is preliminary data.</text>
</comment>